<keyword evidence="2" id="KW-1185">Reference proteome</keyword>
<dbReference type="EMBL" id="LJIJ01004813">
    <property type="protein sequence ID" value="ODM87706.1"/>
    <property type="molecule type" value="Genomic_DNA"/>
</dbReference>
<proteinExistence type="predicted"/>
<accession>A0A1D2M424</accession>
<evidence type="ECO:0000313" key="2">
    <source>
        <dbReference type="Proteomes" id="UP000094527"/>
    </source>
</evidence>
<gene>
    <name evidence="1" type="ORF">Ocin01_18977</name>
</gene>
<sequence length="86" mass="9878">STQSKCNCVAEWNPIVLTSGAKLITPPVLDFELVVYDYFYSQNCSSLGLMFTRLTALLPVSRENLWIHRAKVGQFSYERAFHCRVF</sequence>
<name>A0A1D2M424_ORCCI</name>
<dbReference type="Proteomes" id="UP000094527">
    <property type="component" value="Unassembled WGS sequence"/>
</dbReference>
<reference evidence="1 2" key="1">
    <citation type="journal article" date="2016" name="Genome Biol. Evol.">
        <title>Gene Family Evolution Reflects Adaptation to Soil Environmental Stressors in the Genome of the Collembolan Orchesella cincta.</title>
        <authorList>
            <person name="Faddeeva-Vakhrusheva A."/>
            <person name="Derks M.F."/>
            <person name="Anvar S.Y."/>
            <person name="Agamennone V."/>
            <person name="Suring W."/>
            <person name="Smit S."/>
            <person name="van Straalen N.M."/>
            <person name="Roelofs D."/>
        </authorList>
    </citation>
    <scope>NUCLEOTIDE SEQUENCE [LARGE SCALE GENOMIC DNA]</scope>
    <source>
        <tissue evidence="1">Mixed pool</tissue>
    </source>
</reference>
<organism evidence="1 2">
    <name type="scientific">Orchesella cincta</name>
    <name type="common">Springtail</name>
    <name type="synonym">Podura cincta</name>
    <dbReference type="NCBI Taxonomy" id="48709"/>
    <lineage>
        <taxon>Eukaryota</taxon>
        <taxon>Metazoa</taxon>
        <taxon>Ecdysozoa</taxon>
        <taxon>Arthropoda</taxon>
        <taxon>Hexapoda</taxon>
        <taxon>Collembola</taxon>
        <taxon>Entomobryomorpha</taxon>
        <taxon>Entomobryoidea</taxon>
        <taxon>Orchesellidae</taxon>
        <taxon>Orchesellinae</taxon>
        <taxon>Orchesella</taxon>
    </lineage>
</organism>
<feature type="non-terminal residue" evidence="1">
    <location>
        <position position="1"/>
    </location>
</feature>
<dbReference type="AlphaFoldDB" id="A0A1D2M424"/>
<protein>
    <submittedName>
        <fullName evidence="1">Uncharacterized protein</fullName>
    </submittedName>
</protein>
<comment type="caution">
    <text evidence="1">The sequence shown here is derived from an EMBL/GenBank/DDBJ whole genome shotgun (WGS) entry which is preliminary data.</text>
</comment>
<evidence type="ECO:0000313" key="1">
    <source>
        <dbReference type="EMBL" id="ODM87706.1"/>
    </source>
</evidence>